<reference evidence="1 2" key="1">
    <citation type="submission" date="2019-08" db="EMBL/GenBank/DDBJ databases">
        <title>The genome of the soybean aphid Biotype 1, its phylome, world population structure and adaptation to the North American continent.</title>
        <authorList>
            <person name="Giordano R."/>
            <person name="Donthu R.K."/>
            <person name="Hernandez A.G."/>
            <person name="Wright C.L."/>
            <person name="Zimin A.V."/>
        </authorList>
    </citation>
    <scope>NUCLEOTIDE SEQUENCE [LARGE SCALE GENOMIC DNA]</scope>
    <source>
        <tissue evidence="1">Whole aphids</tissue>
    </source>
</reference>
<protein>
    <submittedName>
        <fullName evidence="1">Uncharacterized protein</fullName>
    </submittedName>
</protein>
<evidence type="ECO:0000313" key="2">
    <source>
        <dbReference type="Proteomes" id="UP000475862"/>
    </source>
</evidence>
<sequence length="177" mass="20331">MMGMIKCKDHRLIDEQKKKNITVAPSYGLRDIKAKCYCTFSNSCPNLQQQLQGHLVSPSRRQLDVNKRRTTIYKGARRPATADVQKLSTTEHFHGTQPLILCYMRQTVKGYHQQGRLDHSSSLITPEEKTIQFNVAESIRQDDNINEHRIIVIDCKTYQMSVGAIYGEHRYISFGSS</sequence>
<gene>
    <name evidence="1" type="ORF">AGLY_016833</name>
</gene>
<dbReference type="AlphaFoldDB" id="A0A6G0SX00"/>
<dbReference type="EMBL" id="VYZN01000662">
    <property type="protein sequence ID" value="KAE9522792.1"/>
    <property type="molecule type" value="Genomic_DNA"/>
</dbReference>
<proteinExistence type="predicted"/>
<comment type="caution">
    <text evidence="1">The sequence shown here is derived from an EMBL/GenBank/DDBJ whole genome shotgun (WGS) entry which is preliminary data.</text>
</comment>
<name>A0A6G0SX00_APHGL</name>
<organism evidence="1 2">
    <name type="scientific">Aphis glycines</name>
    <name type="common">Soybean aphid</name>
    <dbReference type="NCBI Taxonomy" id="307491"/>
    <lineage>
        <taxon>Eukaryota</taxon>
        <taxon>Metazoa</taxon>
        <taxon>Ecdysozoa</taxon>
        <taxon>Arthropoda</taxon>
        <taxon>Hexapoda</taxon>
        <taxon>Insecta</taxon>
        <taxon>Pterygota</taxon>
        <taxon>Neoptera</taxon>
        <taxon>Paraneoptera</taxon>
        <taxon>Hemiptera</taxon>
        <taxon>Sternorrhyncha</taxon>
        <taxon>Aphidomorpha</taxon>
        <taxon>Aphidoidea</taxon>
        <taxon>Aphididae</taxon>
        <taxon>Aphidini</taxon>
        <taxon>Aphis</taxon>
        <taxon>Aphis</taxon>
    </lineage>
</organism>
<evidence type="ECO:0000313" key="1">
    <source>
        <dbReference type="EMBL" id="KAE9522792.1"/>
    </source>
</evidence>
<dbReference type="Proteomes" id="UP000475862">
    <property type="component" value="Unassembled WGS sequence"/>
</dbReference>
<accession>A0A6G0SX00</accession>
<keyword evidence="2" id="KW-1185">Reference proteome</keyword>